<proteinExistence type="predicted"/>
<reference evidence="2" key="1">
    <citation type="submission" date="2017-04" db="EMBL/GenBank/DDBJ databases">
        <title>Genome evolution of the luminous symbionts of deep sea anglerfish.</title>
        <authorList>
            <person name="Hendry T.A."/>
        </authorList>
    </citation>
    <scope>NUCLEOTIDE SEQUENCE [LARGE SCALE GENOMIC DNA]</scope>
</reference>
<sequence length="46" mass="5159">MKRQKYSTDGKQQVWRELHLAVNINTHETIAAELSALNVTNGCSTT</sequence>
<organism evidence="1 2">
    <name type="scientific">Candidatus Enterovibrio altilux</name>
    <dbReference type="NCBI Taxonomy" id="1927128"/>
    <lineage>
        <taxon>Bacteria</taxon>
        <taxon>Pseudomonadati</taxon>
        <taxon>Pseudomonadota</taxon>
        <taxon>Gammaproteobacteria</taxon>
        <taxon>Vibrionales</taxon>
        <taxon>Vibrionaceae</taxon>
        <taxon>Enterovibrio</taxon>
    </lineage>
</organism>
<protein>
    <submittedName>
        <fullName evidence="1">Mobile element protein</fullName>
    </submittedName>
</protein>
<keyword evidence="2" id="KW-1185">Reference proteome</keyword>
<evidence type="ECO:0000313" key="1">
    <source>
        <dbReference type="EMBL" id="ATF09152.1"/>
    </source>
</evidence>
<evidence type="ECO:0000313" key="2">
    <source>
        <dbReference type="Proteomes" id="UP000218160"/>
    </source>
</evidence>
<dbReference type="Proteomes" id="UP000218160">
    <property type="component" value="Chromosome 1"/>
</dbReference>
<name>A0A291B824_9GAMM</name>
<dbReference type="AlphaFoldDB" id="A0A291B824"/>
<gene>
    <name evidence="1" type="ORF">BTN50_0630</name>
</gene>
<dbReference type="KEGG" id="elux:BTN50_0630"/>
<accession>A0A291B824</accession>
<dbReference type="EMBL" id="CP020660">
    <property type="protein sequence ID" value="ATF09152.1"/>
    <property type="molecule type" value="Genomic_DNA"/>
</dbReference>